<keyword evidence="1" id="KW-0472">Membrane</keyword>
<evidence type="ECO:0000313" key="3">
    <source>
        <dbReference type="Proteomes" id="UP000735302"/>
    </source>
</evidence>
<evidence type="ECO:0000313" key="2">
    <source>
        <dbReference type="EMBL" id="GFO04143.1"/>
    </source>
</evidence>
<proteinExistence type="predicted"/>
<protein>
    <submittedName>
        <fullName evidence="2">Uncharacterized protein</fullName>
    </submittedName>
</protein>
<gene>
    <name evidence="2" type="ORF">PoB_003064800</name>
</gene>
<reference evidence="2 3" key="1">
    <citation type="journal article" date="2021" name="Elife">
        <title>Chloroplast acquisition without the gene transfer in kleptoplastic sea slugs, Plakobranchus ocellatus.</title>
        <authorList>
            <person name="Maeda T."/>
            <person name="Takahashi S."/>
            <person name="Yoshida T."/>
            <person name="Shimamura S."/>
            <person name="Takaki Y."/>
            <person name="Nagai Y."/>
            <person name="Toyoda A."/>
            <person name="Suzuki Y."/>
            <person name="Arimoto A."/>
            <person name="Ishii H."/>
            <person name="Satoh N."/>
            <person name="Nishiyama T."/>
            <person name="Hasebe M."/>
            <person name="Maruyama T."/>
            <person name="Minagawa J."/>
            <person name="Obokata J."/>
            <person name="Shigenobu S."/>
        </authorList>
    </citation>
    <scope>NUCLEOTIDE SEQUENCE [LARGE SCALE GENOMIC DNA]</scope>
</reference>
<dbReference type="Proteomes" id="UP000735302">
    <property type="component" value="Unassembled WGS sequence"/>
</dbReference>
<dbReference type="EMBL" id="BLXT01003735">
    <property type="protein sequence ID" value="GFO04143.1"/>
    <property type="molecule type" value="Genomic_DNA"/>
</dbReference>
<evidence type="ECO:0000256" key="1">
    <source>
        <dbReference type="SAM" id="Phobius"/>
    </source>
</evidence>
<keyword evidence="1" id="KW-1133">Transmembrane helix</keyword>
<sequence>MSEFIVTGAPVFTLTFLDQEADKGVVLQEDLSKTESSFKQKLSKAIPLAPGDCLECKLVGSGVMMLSGAIVLSSAFTASRQGGSTKIPVKGPRKLLYYAICGSLFLVFESAAICRLFDLGPFAKPANQSSPR</sequence>
<name>A0AAV4ABM1_9GAST</name>
<dbReference type="AlphaFoldDB" id="A0AAV4ABM1"/>
<keyword evidence="3" id="KW-1185">Reference proteome</keyword>
<feature type="transmembrane region" description="Helical" evidence="1">
    <location>
        <begin position="96"/>
        <end position="117"/>
    </location>
</feature>
<organism evidence="2 3">
    <name type="scientific">Plakobranchus ocellatus</name>
    <dbReference type="NCBI Taxonomy" id="259542"/>
    <lineage>
        <taxon>Eukaryota</taxon>
        <taxon>Metazoa</taxon>
        <taxon>Spiralia</taxon>
        <taxon>Lophotrochozoa</taxon>
        <taxon>Mollusca</taxon>
        <taxon>Gastropoda</taxon>
        <taxon>Heterobranchia</taxon>
        <taxon>Euthyneura</taxon>
        <taxon>Panpulmonata</taxon>
        <taxon>Sacoglossa</taxon>
        <taxon>Placobranchoidea</taxon>
        <taxon>Plakobranchidae</taxon>
        <taxon>Plakobranchus</taxon>
    </lineage>
</organism>
<comment type="caution">
    <text evidence="2">The sequence shown here is derived from an EMBL/GenBank/DDBJ whole genome shotgun (WGS) entry which is preliminary data.</text>
</comment>
<accession>A0AAV4ABM1</accession>
<keyword evidence="1" id="KW-0812">Transmembrane</keyword>